<protein>
    <submittedName>
        <fullName evidence="1">Uncharacterized protein</fullName>
    </submittedName>
</protein>
<evidence type="ECO:0000313" key="1">
    <source>
        <dbReference type="EMBL" id="TNN53128.1"/>
    </source>
</evidence>
<proteinExistence type="predicted"/>
<sequence>MLGTNRDRWLRVSGAAWGAKLAAYSLVLCKFLNRQQRTPQSPKGQRPLQGVPRIGGFSLFFQKLPQTSTDSNPL</sequence>
<keyword evidence="2" id="KW-1185">Reference proteome</keyword>
<dbReference type="Proteomes" id="UP000314294">
    <property type="component" value="Unassembled WGS sequence"/>
</dbReference>
<dbReference type="EMBL" id="SRLO01000525">
    <property type="protein sequence ID" value="TNN53128.1"/>
    <property type="molecule type" value="Genomic_DNA"/>
</dbReference>
<organism evidence="1 2">
    <name type="scientific">Liparis tanakae</name>
    <name type="common">Tanaka's snailfish</name>
    <dbReference type="NCBI Taxonomy" id="230148"/>
    <lineage>
        <taxon>Eukaryota</taxon>
        <taxon>Metazoa</taxon>
        <taxon>Chordata</taxon>
        <taxon>Craniata</taxon>
        <taxon>Vertebrata</taxon>
        <taxon>Euteleostomi</taxon>
        <taxon>Actinopterygii</taxon>
        <taxon>Neopterygii</taxon>
        <taxon>Teleostei</taxon>
        <taxon>Neoteleostei</taxon>
        <taxon>Acanthomorphata</taxon>
        <taxon>Eupercaria</taxon>
        <taxon>Perciformes</taxon>
        <taxon>Cottioidei</taxon>
        <taxon>Cottales</taxon>
        <taxon>Liparidae</taxon>
        <taxon>Liparis</taxon>
    </lineage>
</organism>
<comment type="caution">
    <text evidence="1">The sequence shown here is derived from an EMBL/GenBank/DDBJ whole genome shotgun (WGS) entry which is preliminary data.</text>
</comment>
<accession>A0A4Z2GHW1</accession>
<name>A0A4Z2GHW1_9TELE</name>
<gene>
    <name evidence="1" type="ORF">EYF80_036647</name>
</gene>
<dbReference type="AlphaFoldDB" id="A0A4Z2GHW1"/>
<reference evidence="1 2" key="1">
    <citation type="submission" date="2019-03" db="EMBL/GenBank/DDBJ databases">
        <title>First draft genome of Liparis tanakae, snailfish: a comprehensive survey of snailfish specific genes.</title>
        <authorList>
            <person name="Kim W."/>
            <person name="Song I."/>
            <person name="Jeong J.-H."/>
            <person name="Kim D."/>
            <person name="Kim S."/>
            <person name="Ryu S."/>
            <person name="Song J.Y."/>
            <person name="Lee S.K."/>
        </authorList>
    </citation>
    <scope>NUCLEOTIDE SEQUENCE [LARGE SCALE GENOMIC DNA]</scope>
    <source>
        <tissue evidence="1">Muscle</tissue>
    </source>
</reference>
<evidence type="ECO:0000313" key="2">
    <source>
        <dbReference type="Proteomes" id="UP000314294"/>
    </source>
</evidence>